<dbReference type="InterPro" id="IPR036890">
    <property type="entry name" value="HATPase_C_sf"/>
</dbReference>
<gene>
    <name evidence="9" type="ordered locus">MCP_0536</name>
</gene>
<evidence type="ECO:0000313" key="10">
    <source>
        <dbReference type="Proteomes" id="UP000001882"/>
    </source>
</evidence>
<dbReference type="AlphaFoldDB" id="D1YVY6"/>
<evidence type="ECO:0000313" key="9">
    <source>
        <dbReference type="EMBL" id="BAI60608.1"/>
    </source>
</evidence>
<organism evidence="9 10">
    <name type="scientific">Methanocella paludicola (strain DSM 17711 / JCM 13418 / NBRC 101707 / SANAE)</name>
    <dbReference type="NCBI Taxonomy" id="304371"/>
    <lineage>
        <taxon>Archaea</taxon>
        <taxon>Methanobacteriati</taxon>
        <taxon>Methanobacteriota</taxon>
        <taxon>Stenosarchaea group</taxon>
        <taxon>Methanomicrobia</taxon>
        <taxon>Methanocellales</taxon>
        <taxon>Methanocellaceae</taxon>
        <taxon>Methanocella</taxon>
    </lineage>
</organism>
<evidence type="ECO:0000256" key="2">
    <source>
        <dbReference type="ARBA" id="ARBA00012438"/>
    </source>
</evidence>
<dbReference type="eggNOG" id="arCOG06940">
    <property type="taxonomic scope" value="Archaea"/>
</dbReference>
<evidence type="ECO:0000256" key="1">
    <source>
        <dbReference type="ARBA" id="ARBA00000085"/>
    </source>
</evidence>
<evidence type="ECO:0000259" key="8">
    <source>
        <dbReference type="PROSITE" id="PS50109"/>
    </source>
</evidence>
<keyword evidence="7" id="KW-1133">Transmembrane helix</keyword>
<dbReference type="InterPro" id="IPR003594">
    <property type="entry name" value="HATPase_dom"/>
</dbReference>
<dbReference type="Pfam" id="PF02518">
    <property type="entry name" value="HATPase_c"/>
    <property type="match status" value="1"/>
</dbReference>
<reference evidence="9 10" key="2">
    <citation type="journal article" date="2008" name="Int. J. Syst. Evol. Microbiol.">
        <title>Methanocella paludicola gen. nov., sp. nov., a methane-producing archaeon, the first isolate of the lineage 'Rice Cluster I', and proposal of the new archaeal order Methanocellales ord. nov.</title>
        <authorList>
            <person name="Sakai S."/>
            <person name="Imachi H."/>
            <person name="Hanada S."/>
            <person name="Ohashi A."/>
            <person name="Harada H."/>
            <person name="Kamagata Y."/>
        </authorList>
    </citation>
    <scope>NUCLEOTIDE SEQUENCE [LARGE SCALE GENOMIC DNA]</scope>
    <source>
        <strain evidence="10">DSM 17711 / JCM 13418 / NBRC 101707 / SANAE</strain>
    </source>
</reference>
<proteinExistence type="predicted"/>
<dbReference type="PRINTS" id="PR00344">
    <property type="entry name" value="BCTRLSENSOR"/>
</dbReference>
<evidence type="ECO:0000256" key="4">
    <source>
        <dbReference type="ARBA" id="ARBA00022777"/>
    </source>
</evidence>
<dbReference type="eggNOG" id="arCOG06515">
    <property type="taxonomic scope" value="Archaea"/>
</dbReference>
<dbReference type="PROSITE" id="PS50109">
    <property type="entry name" value="HIS_KIN"/>
    <property type="match status" value="1"/>
</dbReference>
<dbReference type="eggNOG" id="arCOG02350">
    <property type="taxonomic scope" value="Archaea"/>
</dbReference>
<dbReference type="Gene3D" id="3.30.565.10">
    <property type="entry name" value="Histidine kinase-like ATPase, C-terminal domain"/>
    <property type="match status" value="1"/>
</dbReference>
<evidence type="ECO:0000256" key="3">
    <source>
        <dbReference type="ARBA" id="ARBA00022679"/>
    </source>
</evidence>
<keyword evidence="6" id="KW-0175">Coiled coil</keyword>
<feature type="transmembrane region" description="Helical" evidence="7">
    <location>
        <begin position="34"/>
        <end position="53"/>
    </location>
</feature>
<reference evidence="10" key="3">
    <citation type="journal article" date="2011" name="PLoS ONE">
        <title>Genome sequence of a mesophilic hydrogenotrophic methanogen Methanocella paludicola, the first cultivated representative of the order Methanocellales.</title>
        <authorList>
            <person name="Sakai S."/>
            <person name="Takaki Y."/>
            <person name="Shimamura S."/>
            <person name="Sekine M."/>
            <person name="Tajima T."/>
            <person name="Kosugi H."/>
            <person name="Ichikawa N."/>
            <person name="Tasumi E."/>
            <person name="Hiraki A.T."/>
            <person name="Shimizu A."/>
            <person name="Kato Y."/>
            <person name="Nishiko R."/>
            <person name="Mori K."/>
            <person name="Fujita N."/>
            <person name="Imachi H."/>
            <person name="Takai K."/>
        </authorList>
    </citation>
    <scope>NUCLEOTIDE SEQUENCE [LARGE SCALE GENOMIC DNA]</scope>
    <source>
        <strain evidence="10">DSM 17711 / JCM 13418 / NBRC 101707 / SANAE</strain>
    </source>
</reference>
<dbReference type="KEGG" id="mpd:MCP_0536"/>
<dbReference type="InterPro" id="IPR004358">
    <property type="entry name" value="Sig_transdc_His_kin-like_C"/>
</dbReference>
<dbReference type="PANTHER" id="PTHR43711:SF1">
    <property type="entry name" value="HISTIDINE KINASE 1"/>
    <property type="match status" value="1"/>
</dbReference>
<feature type="coiled-coil region" evidence="6">
    <location>
        <begin position="99"/>
        <end position="140"/>
    </location>
</feature>
<dbReference type="InParanoid" id="D1YVY6"/>
<name>D1YVY6_METPS</name>
<keyword evidence="7" id="KW-0812">Transmembrane</keyword>
<protein>
    <recommendedName>
        <fullName evidence="2">histidine kinase</fullName>
        <ecNumber evidence="2">2.7.13.3</ecNumber>
    </recommendedName>
</protein>
<dbReference type="PANTHER" id="PTHR43711">
    <property type="entry name" value="TWO-COMPONENT HISTIDINE KINASE"/>
    <property type="match status" value="1"/>
</dbReference>
<keyword evidence="4 9" id="KW-0418">Kinase</keyword>
<evidence type="ECO:0000256" key="6">
    <source>
        <dbReference type="SAM" id="Coils"/>
    </source>
</evidence>
<feature type="domain" description="Histidine kinase" evidence="8">
    <location>
        <begin position="147"/>
        <end position="363"/>
    </location>
</feature>
<sequence length="363" mass="40710">MIAVYVNICNNTSIVYTHLFYVPIILASIWYRRLALLVAVCLGILHVVINLSLNSFTYEPIIRAVFFVIVGYFASSFAESNFALLNRSRASEAKIWGIRDELEELVEERTRELKNANESLRNEIHAKRQVEKALRDARDQAELYVDLISHDIGNMNQAIMGYLEIALALINPRGEERDLIVRPLEIINNSSKLIGNVRKLQRAQAGEIPPEACDLGEVLSEVKASYSRVPGRDVTIDYAPAGKRTVMANELLKDVFSNIVENSIKHSSGPLTISIGLATMQRDDAAYYVVSIEDNGPGISDAQKKKVFMSFSQNKEKPTRRGFGLHLVKTLVEIYKGSVWVEDRVPGDHTKGCRFVVMLPSRG</sequence>
<reference evidence="9 10" key="1">
    <citation type="journal article" date="2007" name="Appl. Environ. Microbiol.">
        <title>Isolation of key methanogens for global methane emission from rice paddy fields: a novel isolate affiliated with the clone cluster rice cluster I.</title>
        <authorList>
            <person name="Sakai S."/>
            <person name="Imachi H."/>
            <person name="Sekiguchi Y."/>
            <person name="Ohashi A."/>
            <person name="Harada H."/>
            <person name="Kamagata Y."/>
        </authorList>
    </citation>
    <scope>NUCLEOTIDE SEQUENCE [LARGE SCALE GENOMIC DNA]</scope>
    <source>
        <strain evidence="10">DSM 17711 / JCM 13418 / NBRC 101707 / SANAE</strain>
    </source>
</reference>
<keyword evidence="3" id="KW-0808">Transferase</keyword>
<evidence type="ECO:0000256" key="5">
    <source>
        <dbReference type="ARBA" id="ARBA00023012"/>
    </source>
</evidence>
<dbReference type="GO" id="GO:0004673">
    <property type="term" value="F:protein histidine kinase activity"/>
    <property type="evidence" value="ECO:0007669"/>
    <property type="project" value="UniProtKB-EC"/>
</dbReference>
<dbReference type="SMART" id="SM00387">
    <property type="entry name" value="HATPase_c"/>
    <property type="match status" value="1"/>
</dbReference>
<dbReference type="Proteomes" id="UP000001882">
    <property type="component" value="Chromosome"/>
</dbReference>
<comment type="catalytic activity">
    <reaction evidence="1">
        <text>ATP + protein L-histidine = ADP + protein N-phospho-L-histidine.</text>
        <dbReference type="EC" id="2.7.13.3"/>
    </reaction>
</comment>
<feature type="transmembrane region" description="Helical" evidence="7">
    <location>
        <begin position="65"/>
        <end position="85"/>
    </location>
</feature>
<dbReference type="STRING" id="304371.MCP_0536"/>
<dbReference type="EMBL" id="AP011532">
    <property type="protein sequence ID" value="BAI60608.1"/>
    <property type="molecule type" value="Genomic_DNA"/>
</dbReference>
<evidence type="ECO:0000256" key="7">
    <source>
        <dbReference type="SAM" id="Phobius"/>
    </source>
</evidence>
<keyword evidence="5" id="KW-0902">Two-component regulatory system</keyword>
<accession>D1YVY6</accession>
<dbReference type="SUPFAM" id="SSF55874">
    <property type="entry name" value="ATPase domain of HSP90 chaperone/DNA topoisomerase II/histidine kinase"/>
    <property type="match status" value="1"/>
</dbReference>
<dbReference type="InterPro" id="IPR005467">
    <property type="entry name" value="His_kinase_dom"/>
</dbReference>
<dbReference type="EC" id="2.7.13.3" evidence="2"/>
<keyword evidence="7" id="KW-0472">Membrane</keyword>
<keyword evidence="10" id="KW-1185">Reference proteome</keyword>
<dbReference type="GO" id="GO:0000160">
    <property type="term" value="P:phosphorelay signal transduction system"/>
    <property type="evidence" value="ECO:0007669"/>
    <property type="project" value="UniProtKB-KW"/>
</dbReference>
<dbReference type="InterPro" id="IPR050736">
    <property type="entry name" value="Sensor_HK_Regulatory"/>
</dbReference>